<feature type="domain" description="DUF397" evidence="1">
    <location>
        <begin position="15"/>
        <end position="65"/>
    </location>
</feature>
<accession>A0ABU3QU49</accession>
<name>A0ABU3QU49_9ACTN</name>
<dbReference type="Proteomes" id="UP001250181">
    <property type="component" value="Unassembled WGS sequence"/>
</dbReference>
<comment type="caution">
    <text evidence="2">The sequence shown here is derived from an EMBL/GenBank/DDBJ whole genome shotgun (WGS) entry which is preliminary data.</text>
</comment>
<organism evidence="2 3">
    <name type="scientific">Streptomyces tamarix</name>
    <dbReference type="NCBI Taxonomy" id="3078565"/>
    <lineage>
        <taxon>Bacteria</taxon>
        <taxon>Bacillati</taxon>
        <taxon>Actinomycetota</taxon>
        <taxon>Actinomycetes</taxon>
        <taxon>Kitasatosporales</taxon>
        <taxon>Streptomycetaceae</taxon>
        <taxon>Streptomyces</taxon>
    </lineage>
</organism>
<dbReference type="Pfam" id="PF04149">
    <property type="entry name" value="DUF397"/>
    <property type="match status" value="1"/>
</dbReference>
<gene>
    <name evidence="2" type="ORF">RND61_30080</name>
</gene>
<reference evidence="2 3" key="1">
    <citation type="submission" date="2023-09" db="EMBL/GenBank/DDBJ databases">
        <title>Streptomyces sp. nov.: A antagonism against Alternaria gaisen Producing Streptochlin, Isolated from Tamarix root soil.</title>
        <authorList>
            <person name="Chen Y."/>
        </authorList>
    </citation>
    <scope>NUCLEOTIDE SEQUENCE [LARGE SCALE GENOMIC DNA]</scope>
    <source>
        <strain evidence="2 3">TRM76323</strain>
    </source>
</reference>
<dbReference type="InterPro" id="IPR007278">
    <property type="entry name" value="DUF397"/>
</dbReference>
<keyword evidence="3" id="KW-1185">Reference proteome</keyword>
<dbReference type="RefSeq" id="WP_315881320.1">
    <property type="nucleotide sequence ID" value="NZ_JAWCTQ010000061.1"/>
</dbReference>
<sequence>MEKDELYAKDTSAVRWRKSSKSFIACVEVGALGGGAVVLRDSKDPARGDLRFTAQGWAAFHDGVRDGRFG</sequence>
<proteinExistence type="predicted"/>
<evidence type="ECO:0000259" key="1">
    <source>
        <dbReference type="Pfam" id="PF04149"/>
    </source>
</evidence>
<dbReference type="EMBL" id="JAWCTQ010000061">
    <property type="protein sequence ID" value="MDT9686286.1"/>
    <property type="molecule type" value="Genomic_DNA"/>
</dbReference>
<evidence type="ECO:0000313" key="3">
    <source>
        <dbReference type="Proteomes" id="UP001250181"/>
    </source>
</evidence>
<protein>
    <submittedName>
        <fullName evidence="2">DUF397 domain-containing protein</fullName>
    </submittedName>
</protein>
<evidence type="ECO:0000313" key="2">
    <source>
        <dbReference type="EMBL" id="MDT9686286.1"/>
    </source>
</evidence>